<dbReference type="AlphaFoldDB" id="A0A151K3I4"/>
<protein>
    <recommendedName>
        <fullName evidence="3">DUF659 domain-containing protein</fullName>
    </recommendedName>
</protein>
<accession>A0A151K3I4</accession>
<sequence length="126" mass="14589">MIKTCILVRYYKNGKCITHLLDLVKMLADTAENMYKTFIECLKAHNLSYCSDNANVTMGKMNSFQSHLIKNNPNIFVLGCIYHSAHLIANHADELPKNMESLMHSVYSYYSYFSRSPKRQTILEEI</sequence>
<proteinExistence type="predicted"/>
<name>A0A151K3I4_9HYME</name>
<comment type="caution">
    <text evidence="1">The sequence shown here is derived from an EMBL/GenBank/DDBJ whole genome shotgun (WGS) entry which is preliminary data.</text>
</comment>
<evidence type="ECO:0008006" key="3">
    <source>
        <dbReference type="Google" id="ProtNLM"/>
    </source>
</evidence>
<evidence type="ECO:0000313" key="2">
    <source>
        <dbReference type="Proteomes" id="UP000078541"/>
    </source>
</evidence>
<organism evidence="1 2">
    <name type="scientific">Trachymyrmex septentrionalis</name>
    <dbReference type="NCBI Taxonomy" id="34720"/>
    <lineage>
        <taxon>Eukaryota</taxon>
        <taxon>Metazoa</taxon>
        <taxon>Ecdysozoa</taxon>
        <taxon>Arthropoda</taxon>
        <taxon>Hexapoda</taxon>
        <taxon>Insecta</taxon>
        <taxon>Pterygota</taxon>
        <taxon>Neoptera</taxon>
        <taxon>Endopterygota</taxon>
        <taxon>Hymenoptera</taxon>
        <taxon>Apocrita</taxon>
        <taxon>Aculeata</taxon>
        <taxon>Formicoidea</taxon>
        <taxon>Formicidae</taxon>
        <taxon>Myrmicinae</taxon>
        <taxon>Trachymyrmex</taxon>
    </lineage>
</organism>
<reference evidence="1 2" key="1">
    <citation type="submission" date="2016-03" db="EMBL/GenBank/DDBJ databases">
        <title>Trachymyrmex septentrionalis WGS genome.</title>
        <authorList>
            <person name="Nygaard S."/>
            <person name="Hu H."/>
            <person name="Boomsma J."/>
            <person name="Zhang G."/>
        </authorList>
    </citation>
    <scope>NUCLEOTIDE SEQUENCE [LARGE SCALE GENOMIC DNA]</scope>
    <source>
        <strain evidence="1">Tsep2-gDNA-1</strain>
        <tissue evidence="1">Whole body</tissue>
    </source>
</reference>
<gene>
    <name evidence="1" type="ORF">ALC56_00057</name>
</gene>
<evidence type="ECO:0000313" key="1">
    <source>
        <dbReference type="EMBL" id="KYN50680.1"/>
    </source>
</evidence>
<dbReference type="PANTHER" id="PTHR37162:SF1">
    <property type="entry name" value="BED-TYPE DOMAIN-CONTAINING PROTEIN"/>
    <property type="match status" value="1"/>
</dbReference>
<dbReference type="EMBL" id="LKEZ01003456">
    <property type="protein sequence ID" value="KYN50680.1"/>
    <property type="molecule type" value="Genomic_DNA"/>
</dbReference>
<dbReference type="Proteomes" id="UP000078541">
    <property type="component" value="Unassembled WGS sequence"/>
</dbReference>
<keyword evidence="2" id="KW-1185">Reference proteome</keyword>
<dbReference type="PANTHER" id="PTHR37162">
    <property type="entry name" value="HAT FAMILY DIMERISATION DOMAINCONTAINING PROTEIN-RELATED"/>
    <property type="match status" value="1"/>
</dbReference>